<dbReference type="eggNOG" id="COG0366">
    <property type="taxonomic scope" value="Bacteria"/>
</dbReference>
<dbReference type="Gene3D" id="3.20.20.80">
    <property type="entry name" value="Glycosidases"/>
    <property type="match status" value="1"/>
</dbReference>
<dbReference type="EMBL" id="CP001291">
    <property type="protein sequence ID" value="ACK73076.1"/>
    <property type="molecule type" value="Genomic_DNA"/>
</dbReference>
<evidence type="ECO:0000256" key="1">
    <source>
        <dbReference type="ARBA" id="ARBA00008061"/>
    </source>
</evidence>
<proteinExistence type="inferred from homology"/>
<evidence type="ECO:0000256" key="7">
    <source>
        <dbReference type="SAM" id="SignalP"/>
    </source>
</evidence>
<comment type="catalytic activity">
    <reaction evidence="6">
        <text>Endohydrolysis of (1-&gt;4)-alpha-D-glucosidic linkages in polysaccharides containing three or more (1-&gt;4)-alpha-linked D-glucose units.</text>
        <dbReference type="EC" id="3.2.1.1"/>
    </reaction>
</comment>
<dbReference type="SMART" id="SM00642">
    <property type="entry name" value="Aamy"/>
    <property type="match status" value="1"/>
</dbReference>
<dbReference type="KEGG" id="cyc:PCC7424_4716"/>
<dbReference type="GO" id="GO:0043169">
    <property type="term" value="F:cation binding"/>
    <property type="evidence" value="ECO:0007669"/>
    <property type="project" value="InterPro"/>
</dbReference>
<evidence type="ECO:0000256" key="3">
    <source>
        <dbReference type="ARBA" id="ARBA00023277"/>
    </source>
</evidence>
<dbReference type="OrthoDB" id="9805159at2"/>
<dbReference type="AlphaFoldDB" id="B7KBU8"/>
<evidence type="ECO:0000256" key="5">
    <source>
        <dbReference type="RuleBase" id="RU003615"/>
    </source>
</evidence>
<keyword evidence="4 6" id="KW-0326">Glycosidase</keyword>
<dbReference type="HOGENOM" id="CLU_029247_2_0_3"/>
<comment type="similarity">
    <text evidence="1 5">Belongs to the glycosyl hydrolase 13 family.</text>
</comment>
<name>B7KBU8_GLOC7</name>
<feature type="signal peptide" evidence="7">
    <location>
        <begin position="1"/>
        <end position="33"/>
    </location>
</feature>
<accession>B7KBU8</accession>
<evidence type="ECO:0000313" key="9">
    <source>
        <dbReference type="EMBL" id="ACK73076.1"/>
    </source>
</evidence>
<gene>
    <name evidence="9" type="ordered locus">PCC7424_4716</name>
</gene>
<dbReference type="InterPro" id="IPR006047">
    <property type="entry name" value="GH13_cat_dom"/>
</dbReference>
<dbReference type="PANTHER" id="PTHR43447">
    <property type="entry name" value="ALPHA-AMYLASE"/>
    <property type="match status" value="1"/>
</dbReference>
<keyword evidence="10" id="KW-1185">Reference proteome</keyword>
<keyword evidence="3 6" id="KW-0119">Carbohydrate metabolism</keyword>
<dbReference type="PRINTS" id="PR00110">
    <property type="entry name" value="ALPHAAMYLASE"/>
</dbReference>
<organism evidence="9 10">
    <name type="scientific">Gloeothece citriformis (strain PCC 7424)</name>
    <name type="common">Cyanothece sp. (strain PCC 7424)</name>
    <dbReference type="NCBI Taxonomy" id="65393"/>
    <lineage>
        <taxon>Bacteria</taxon>
        <taxon>Bacillati</taxon>
        <taxon>Cyanobacteriota</taxon>
        <taxon>Cyanophyceae</taxon>
        <taxon>Oscillatoriophycideae</taxon>
        <taxon>Chroococcales</taxon>
        <taxon>Aphanothecaceae</taxon>
        <taxon>Gloeothece</taxon>
        <taxon>Gloeothece citriformis</taxon>
    </lineage>
</organism>
<dbReference type="EC" id="3.2.1.1" evidence="6"/>
<sequence>MNYQISNFFKTCTILTLVFLVCFLTGLIPPANADVIYHAFNEPFDQIRAEIPQLKEQGYTYIQISPPQLSNPSSEWWARYQPIDFTVLESPLGNEEDLKELIDAAHQQEEKIIVDVVLNHMANYGDYPYTLQYPRFSPDNFHPRVCIQNYDDAYQATHGWLGLDCNSGQGGLPDLNTESDYVRQELKNYLTTLLDLGVDGFRIDALKHIEEGFFQTVLNDIPDNIYFYGEVVEGRPIDALRYIGIHNIDVTDYPLLGAIKNALGLGGDLRSLMNPASYNAALPGPNAVTFAKTHDTLPGSLLYSSYGMDQLDSLLANAFVLSREDGLPLIYRDDAEEPIVQAGVKFHEQMTGQAQYFRSGNEIAAEADNPNLLFIERGNEGIAMINKSGNFFDVPIAQMPGLDVGCYQELHYNFTMSVGLDQNGQKIITRWGNPTRGGIQIGPRDALFFVKSADQTCQ</sequence>
<dbReference type="CDD" id="cd11315">
    <property type="entry name" value="AmyAc_bac1_AmyA"/>
    <property type="match status" value="1"/>
</dbReference>
<dbReference type="STRING" id="65393.PCC7424_4716"/>
<keyword evidence="7" id="KW-0732">Signal</keyword>
<evidence type="ECO:0000259" key="8">
    <source>
        <dbReference type="SMART" id="SM00642"/>
    </source>
</evidence>
<keyword evidence="2 6" id="KW-0378">Hydrolase</keyword>
<dbReference type="SUPFAM" id="SSF51445">
    <property type="entry name" value="(Trans)glycosidases"/>
    <property type="match status" value="1"/>
</dbReference>
<dbReference type="RefSeq" id="WP_015956659.1">
    <property type="nucleotide sequence ID" value="NC_011729.1"/>
</dbReference>
<dbReference type="InterPro" id="IPR017853">
    <property type="entry name" value="GH"/>
</dbReference>
<evidence type="ECO:0000256" key="4">
    <source>
        <dbReference type="ARBA" id="ARBA00023295"/>
    </source>
</evidence>
<evidence type="ECO:0000256" key="6">
    <source>
        <dbReference type="RuleBase" id="RU361134"/>
    </source>
</evidence>
<dbReference type="GO" id="GO:0004556">
    <property type="term" value="F:alpha-amylase activity"/>
    <property type="evidence" value="ECO:0007669"/>
    <property type="project" value="UniProtKB-UniRule"/>
</dbReference>
<evidence type="ECO:0000313" key="10">
    <source>
        <dbReference type="Proteomes" id="UP000002384"/>
    </source>
</evidence>
<dbReference type="Pfam" id="PF00128">
    <property type="entry name" value="Alpha-amylase"/>
    <property type="match status" value="1"/>
</dbReference>
<feature type="domain" description="Glycosyl hydrolase family 13 catalytic" evidence="8">
    <location>
        <begin position="34"/>
        <end position="358"/>
    </location>
</feature>
<feature type="chain" id="PRO_5002858846" description="Alpha-amylase" evidence="7">
    <location>
        <begin position="34"/>
        <end position="458"/>
    </location>
</feature>
<dbReference type="CAZy" id="GH13">
    <property type="family name" value="Glycoside Hydrolase Family 13"/>
</dbReference>
<dbReference type="Proteomes" id="UP000002384">
    <property type="component" value="Chromosome"/>
</dbReference>
<dbReference type="InterPro" id="IPR006046">
    <property type="entry name" value="Alpha_amylase"/>
</dbReference>
<evidence type="ECO:0000256" key="2">
    <source>
        <dbReference type="ARBA" id="ARBA00022801"/>
    </source>
</evidence>
<dbReference type="GO" id="GO:0005975">
    <property type="term" value="P:carbohydrate metabolic process"/>
    <property type="evidence" value="ECO:0007669"/>
    <property type="project" value="InterPro"/>
</dbReference>
<reference evidence="10" key="1">
    <citation type="journal article" date="2011" name="MBio">
        <title>Novel metabolic attributes of the genus Cyanothece, comprising a group of unicellular nitrogen-fixing Cyanobacteria.</title>
        <authorList>
            <person name="Bandyopadhyay A."/>
            <person name="Elvitigala T."/>
            <person name="Welsh E."/>
            <person name="Stockel J."/>
            <person name="Liberton M."/>
            <person name="Min H."/>
            <person name="Sherman L.A."/>
            <person name="Pakrasi H.B."/>
        </authorList>
    </citation>
    <scope>NUCLEOTIDE SEQUENCE [LARGE SCALE GENOMIC DNA]</scope>
    <source>
        <strain evidence="10">PCC 7424</strain>
    </source>
</reference>
<protein>
    <recommendedName>
        <fullName evidence="6">Alpha-amylase</fullName>
        <ecNumber evidence="6">3.2.1.1</ecNumber>
    </recommendedName>
</protein>